<keyword evidence="7" id="KW-0812">Transmembrane</keyword>
<dbReference type="SUPFAM" id="SSF57262">
    <property type="entry name" value="Leech antihemostatic proteins"/>
    <property type="match status" value="2"/>
</dbReference>
<dbReference type="OrthoDB" id="5976811at2759"/>
<accession>A0A814NKY4</accession>
<feature type="domain" description="Antistasin-like" evidence="10">
    <location>
        <begin position="512"/>
        <end position="537"/>
    </location>
</feature>
<dbReference type="InterPro" id="IPR009030">
    <property type="entry name" value="Growth_fac_rcpt_cys_sf"/>
</dbReference>
<feature type="domain" description="VWFC" evidence="9">
    <location>
        <begin position="345"/>
        <end position="404"/>
    </location>
</feature>
<dbReference type="GO" id="GO:0005886">
    <property type="term" value="C:plasma membrane"/>
    <property type="evidence" value="ECO:0007669"/>
    <property type="project" value="TreeGrafter"/>
</dbReference>
<feature type="domain" description="VWFC" evidence="9">
    <location>
        <begin position="554"/>
        <end position="610"/>
    </location>
</feature>
<proteinExistence type="predicted"/>
<organism evidence="11 12">
    <name type="scientific">Adineta ricciae</name>
    <name type="common">Rotifer</name>
    <dbReference type="NCBI Taxonomy" id="249248"/>
    <lineage>
        <taxon>Eukaryota</taxon>
        <taxon>Metazoa</taxon>
        <taxon>Spiralia</taxon>
        <taxon>Gnathifera</taxon>
        <taxon>Rotifera</taxon>
        <taxon>Eurotatoria</taxon>
        <taxon>Bdelloidea</taxon>
        <taxon>Adinetida</taxon>
        <taxon>Adinetidae</taxon>
        <taxon>Adineta</taxon>
    </lineage>
</organism>
<keyword evidence="7" id="KW-0472">Membrane</keyword>
<dbReference type="GO" id="GO:0004867">
    <property type="term" value="F:serine-type endopeptidase inhibitor activity"/>
    <property type="evidence" value="ECO:0007669"/>
    <property type="project" value="UniProtKB-KW"/>
</dbReference>
<feature type="signal peptide" evidence="8">
    <location>
        <begin position="1"/>
        <end position="26"/>
    </location>
</feature>
<keyword evidence="1" id="KW-0646">Protease inhibitor</keyword>
<protein>
    <recommendedName>
        <fullName evidence="13">Cysteine-rich motor neuron 1 protein</fullName>
    </recommendedName>
</protein>
<feature type="compositionally biased region" description="Basic and acidic residues" evidence="6">
    <location>
        <begin position="993"/>
        <end position="1004"/>
    </location>
</feature>
<evidence type="ECO:0000259" key="10">
    <source>
        <dbReference type="PROSITE" id="PS51252"/>
    </source>
</evidence>
<feature type="domain" description="VWFC" evidence="9">
    <location>
        <begin position="697"/>
        <end position="759"/>
    </location>
</feature>
<feature type="domain" description="VWFC" evidence="9">
    <location>
        <begin position="287"/>
        <end position="345"/>
    </location>
</feature>
<feature type="domain" description="Antistasin-like" evidence="10">
    <location>
        <begin position="425"/>
        <end position="451"/>
    </location>
</feature>
<feature type="compositionally biased region" description="Polar residues" evidence="6">
    <location>
        <begin position="1008"/>
        <end position="1019"/>
    </location>
</feature>
<sequence>MLIGRCLLILHLSSTIFFGAFTTANSVDNDGKELRLIVVPVQSTSLSGYQTECHEACIADYCYDYALLNKNCTKLIRDQCDCCTVCLRKENERCGGRFNVYGICEEGLLCYKANKTTTTNFAYEQTGICVKACLKFQCLSVTKDKKNTCECINRRVPCDKALPYDTKDNCKNHSIIHKDYSATALKASNAKDIIDCSNIICKSAPVNSSICPLDSHFVEDLTPPRRTAYTLSRAFPSICCEPRGQCACSSCPKTICGENSIIQIYRTGNPELPGQCCDQFNCIKTAEQCQHGKKIYHENETWSIDHCTTCTCRAGRADCSMVQCPTYTHCGYMYKPENECCPKCGGCLNDRFHVQHMNSTWIESDGCMRCSCENGRSRCIAEGCIAPPCENPRQIANVCCPVCDLDEHKNSEETNSAVITSIHKCPKLENCLLVCEHGLTKDEHGCSQCACSTMSCPAPYCTLKFEKLSKQYCLCSLPPDRKCDELRCDKHCPYSYAVDEKTGCPHCACNPCPQLICTKNCTYGLKRNEVGCPICVCESDLHSKTDVTVQSWPRQCQSDSFSYSNGEIWFDGCRQCLCHKGEQLCALISCPTPKCSHPVFLPNRCCPSCPDTSLLPEPTPSSQVCYASQYVTGEELEFDKCTKCMCLHNIAFCSISLCPPLRCSSPIYDSSLCCPICPPTSTQSESSIDTSVTTDEDVCVLENGMIKHAGELWTTDACQSCLCPRGGTGQIECFSQTCKQDLPCSNPILKKGQCCPFCLPPTAAVAVCIFNYVQYRSGEHWNVSDCHQCECLLGTIVCHQHKCPPLTCLHTVTLSGHCCPICQDQLAFFNYQDKLQITSSRFSFWIIILFSILIFIAIAVILILLYCLIHGKHRSQSSSNQISHLQHRSPKLSHHHHHHHHQSMINAKLTHLISDECDLILRSSERTTKTRILSSSAHLPLSSLERVSSHSILGTNTTGTSSSNMELEPIIWNEDDTAMLHASSSSNDDEYDHETISSDNEKSHHQYPRNNGSPTIIYV</sequence>
<dbReference type="GO" id="GO:0005576">
    <property type="term" value="C:extracellular region"/>
    <property type="evidence" value="ECO:0007669"/>
    <property type="project" value="InterPro"/>
</dbReference>
<gene>
    <name evidence="11" type="ORF">EDS130_LOCUS19655</name>
</gene>
<dbReference type="Proteomes" id="UP000663852">
    <property type="component" value="Unassembled WGS sequence"/>
</dbReference>
<evidence type="ECO:0000256" key="2">
    <source>
        <dbReference type="ARBA" id="ARBA00022729"/>
    </source>
</evidence>
<dbReference type="SUPFAM" id="SSF57603">
    <property type="entry name" value="FnI-like domain"/>
    <property type="match status" value="5"/>
</dbReference>
<evidence type="ECO:0000256" key="6">
    <source>
        <dbReference type="SAM" id="MobiDB-lite"/>
    </source>
</evidence>
<evidence type="ECO:0000256" key="1">
    <source>
        <dbReference type="ARBA" id="ARBA00022690"/>
    </source>
</evidence>
<dbReference type="InterPro" id="IPR004094">
    <property type="entry name" value="Antistasin-like"/>
</dbReference>
<keyword evidence="5" id="KW-1015">Disulfide bond</keyword>
<dbReference type="PROSITE" id="PS51252">
    <property type="entry name" value="ANTISTASIN"/>
    <property type="match status" value="3"/>
</dbReference>
<dbReference type="Pfam" id="PF02822">
    <property type="entry name" value="Antistasin"/>
    <property type="match status" value="3"/>
</dbReference>
<dbReference type="PANTHER" id="PTHR46439:SF1">
    <property type="entry name" value="CYSTEINE-RICH MOTOR NEURON 1 PROTEIN"/>
    <property type="match status" value="1"/>
</dbReference>
<name>A0A814NKY4_ADIRI</name>
<feature type="domain" description="Antistasin-like" evidence="10">
    <location>
        <begin position="483"/>
        <end position="509"/>
    </location>
</feature>
<feature type="transmembrane region" description="Helical" evidence="7">
    <location>
        <begin position="842"/>
        <end position="869"/>
    </location>
</feature>
<dbReference type="Gene3D" id="6.20.200.20">
    <property type="match status" value="4"/>
</dbReference>
<keyword evidence="3" id="KW-0677">Repeat</keyword>
<keyword evidence="2 8" id="KW-0732">Signal</keyword>
<dbReference type="SMART" id="SM00214">
    <property type="entry name" value="VWC"/>
    <property type="match status" value="6"/>
</dbReference>
<dbReference type="Gene3D" id="2.10.22.10">
    <property type="entry name" value="Antistasin, domain 1"/>
    <property type="match status" value="3"/>
</dbReference>
<feature type="domain" description="VWFC" evidence="9">
    <location>
        <begin position="766"/>
        <end position="823"/>
    </location>
</feature>
<dbReference type="InterPro" id="IPR052624">
    <property type="entry name" value="CRIM1"/>
</dbReference>
<dbReference type="PROSITE" id="PS50184">
    <property type="entry name" value="VWFC_2"/>
    <property type="match status" value="5"/>
</dbReference>
<dbReference type="InterPro" id="IPR011061">
    <property type="entry name" value="Hirudin/antistatin"/>
</dbReference>
<dbReference type="PANTHER" id="PTHR46439">
    <property type="entry name" value="CYSTEINE-RICH MOTOR NEURON 1 PROTEIN"/>
    <property type="match status" value="1"/>
</dbReference>
<evidence type="ECO:0000256" key="8">
    <source>
        <dbReference type="SAM" id="SignalP"/>
    </source>
</evidence>
<dbReference type="SMART" id="SM00121">
    <property type="entry name" value="IB"/>
    <property type="match status" value="1"/>
</dbReference>
<evidence type="ECO:0000313" key="11">
    <source>
        <dbReference type="EMBL" id="CAF1094397.1"/>
    </source>
</evidence>
<keyword evidence="4" id="KW-0722">Serine protease inhibitor</keyword>
<reference evidence="11" key="1">
    <citation type="submission" date="2021-02" db="EMBL/GenBank/DDBJ databases">
        <authorList>
            <person name="Nowell W R."/>
        </authorList>
    </citation>
    <scope>NUCLEOTIDE SEQUENCE</scope>
</reference>
<dbReference type="Pfam" id="PF23334">
    <property type="entry name" value="VWC2L_2nd"/>
    <property type="match status" value="3"/>
</dbReference>
<evidence type="ECO:0000256" key="4">
    <source>
        <dbReference type="ARBA" id="ARBA00022900"/>
    </source>
</evidence>
<evidence type="ECO:0000256" key="7">
    <source>
        <dbReference type="SAM" id="Phobius"/>
    </source>
</evidence>
<evidence type="ECO:0000259" key="9">
    <source>
        <dbReference type="PROSITE" id="PS50184"/>
    </source>
</evidence>
<keyword evidence="7" id="KW-1133">Transmembrane helix</keyword>
<feature type="region of interest" description="Disordered" evidence="6">
    <location>
        <begin position="981"/>
        <end position="1019"/>
    </location>
</feature>
<evidence type="ECO:0000256" key="5">
    <source>
        <dbReference type="ARBA" id="ARBA00023157"/>
    </source>
</evidence>
<dbReference type="Pfam" id="PF00093">
    <property type="entry name" value="VWC"/>
    <property type="match status" value="3"/>
</dbReference>
<dbReference type="InterPro" id="IPR001007">
    <property type="entry name" value="VWF_dom"/>
</dbReference>
<dbReference type="InterPro" id="IPR000867">
    <property type="entry name" value="IGFBP-like"/>
</dbReference>
<dbReference type="SUPFAM" id="SSF57184">
    <property type="entry name" value="Growth factor receptor domain"/>
    <property type="match status" value="1"/>
</dbReference>
<evidence type="ECO:0000256" key="3">
    <source>
        <dbReference type="ARBA" id="ARBA00022737"/>
    </source>
</evidence>
<evidence type="ECO:0008006" key="13">
    <source>
        <dbReference type="Google" id="ProtNLM"/>
    </source>
</evidence>
<dbReference type="EMBL" id="CAJNOJ010000095">
    <property type="protein sequence ID" value="CAF1094397.1"/>
    <property type="molecule type" value="Genomic_DNA"/>
</dbReference>
<dbReference type="PROSITE" id="PS01208">
    <property type="entry name" value="VWFC_1"/>
    <property type="match status" value="4"/>
</dbReference>
<dbReference type="AlphaFoldDB" id="A0A814NKY4"/>
<evidence type="ECO:0000313" key="12">
    <source>
        <dbReference type="Proteomes" id="UP000663852"/>
    </source>
</evidence>
<feature type="chain" id="PRO_5032539106" description="Cysteine-rich motor neuron 1 protein" evidence="8">
    <location>
        <begin position="27"/>
        <end position="1019"/>
    </location>
</feature>
<comment type="caution">
    <text evidence="11">The sequence shown here is derived from an EMBL/GenBank/DDBJ whole genome shotgun (WGS) entry which is preliminary data.</text>
</comment>